<organism evidence="2 3">
    <name type="scientific">Gekko japonicus</name>
    <name type="common">Schlegel's Japanese gecko</name>
    <dbReference type="NCBI Taxonomy" id="146911"/>
    <lineage>
        <taxon>Eukaryota</taxon>
        <taxon>Metazoa</taxon>
        <taxon>Chordata</taxon>
        <taxon>Craniata</taxon>
        <taxon>Vertebrata</taxon>
        <taxon>Euteleostomi</taxon>
        <taxon>Lepidosauria</taxon>
        <taxon>Squamata</taxon>
        <taxon>Bifurcata</taxon>
        <taxon>Gekkota</taxon>
        <taxon>Gekkonidae</taxon>
        <taxon>Gekkoninae</taxon>
        <taxon>Gekko</taxon>
    </lineage>
</organism>
<sequence>RRRRRGRRRGGGGGAAATVYPRNALKMAAGRRAPKSGLLELRAPGEQWLRVLVTLSEDFLSVSPSKGAEEPLQPPPSPVQLNGGEPCALVPDSLTNIKRTVRIVKQDVGGLG</sequence>
<keyword evidence="2" id="KW-1185">Reference proteome</keyword>
<protein>
    <submittedName>
        <fullName evidence="3">Alpha-1-syntrophin-like</fullName>
    </submittedName>
</protein>
<reference evidence="3" key="1">
    <citation type="submission" date="2025-08" db="UniProtKB">
        <authorList>
            <consortium name="RefSeq"/>
        </authorList>
    </citation>
    <scope>IDENTIFICATION</scope>
</reference>
<dbReference type="GeneID" id="107125494"/>
<proteinExistence type="predicted"/>
<feature type="region of interest" description="Disordered" evidence="1">
    <location>
        <begin position="63"/>
        <end position="83"/>
    </location>
</feature>
<evidence type="ECO:0000313" key="3">
    <source>
        <dbReference type="RefSeq" id="XP_015284398.1"/>
    </source>
</evidence>
<accession>A0ABM1LEL1</accession>
<dbReference type="InterPro" id="IPR011993">
    <property type="entry name" value="PH-like_dom_sf"/>
</dbReference>
<dbReference type="PANTHER" id="PTHR10554:SF6">
    <property type="entry name" value="ALPHA-1-SYNTROPHIN"/>
    <property type="match status" value="1"/>
</dbReference>
<name>A0ABM1LEL1_GEKJA</name>
<dbReference type="RefSeq" id="XP_015284398.1">
    <property type="nucleotide sequence ID" value="XM_015428912.1"/>
</dbReference>
<feature type="non-terminal residue" evidence="3">
    <location>
        <position position="112"/>
    </location>
</feature>
<dbReference type="Gene3D" id="2.30.29.30">
    <property type="entry name" value="Pleckstrin-homology domain (PH domain)/Phosphotyrosine-binding domain (PTB)"/>
    <property type="match status" value="1"/>
</dbReference>
<evidence type="ECO:0000256" key="1">
    <source>
        <dbReference type="SAM" id="MobiDB-lite"/>
    </source>
</evidence>
<dbReference type="Proteomes" id="UP000694871">
    <property type="component" value="Unplaced"/>
</dbReference>
<feature type="non-terminal residue" evidence="3">
    <location>
        <position position="1"/>
    </location>
</feature>
<dbReference type="PANTHER" id="PTHR10554">
    <property type="entry name" value="SYNTROPHIN"/>
    <property type="match status" value="1"/>
</dbReference>
<dbReference type="InterPro" id="IPR015482">
    <property type="entry name" value="Syntrophin"/>
</dbReference>
<gene>
    <name evidence="3" type="primary">LOC107125494</name>
</gene>
<evidence type="ECO:0000313" key="2">
    <source>
        <dbReference type="Proteomes" id="UP000694871"/>
    </source>
</evidence>